<sequence length="1480" mass="167742">MIMKFSTISSYDDYLVLTNVNQYFGQSVWNRYSMDIASSESGGIILKWCIQIIILLIFHTLIINGNESPLLLKQFAHLSSLKGSDIVFTCNVAKGTKPFQFQWHRNNVELRDHKRSRIESKDIYSLLTLYNIDVEDIGNYSCIVTNQFGFDKLLFHLDVTAKPSVMQLPSEIRLRENVSYMFQCHVISDSKPIYFEWLKDNHPLVATSHSLLSEYKIDHYETWSTLTFKRLMINDMATYTCRVKNVEGIDTTSTKLIIQVSTHMSQSQGSMLNIMCPISTGSQLITFKWFKNNIEIKHENHHVSIENKPSFSVLMIQELEPDDSGNYSCVASNPFGIDVQWTLLQVKDSIETSPSPPKLFDLPKRIELQENFDYTVACNLVSGIKPVMFYWSKNGHKISEKQFQIDQSSHSFTSLILKEIKRNDSGTFTCTAQNQYGIDSTSTELFVQDAPRLLEFKSLYGQPVNSRFILTCNKMNGVAPLKFFWTKNGHSISQSPDPRIKIDVDDDFSMITIKNIQIDDAGNYSCTVQNRFGIDSQWSLLQVKDPPKINKNVIVNVEPIANTFQLLSCSLISGSEPIFFTWFKDDQPLHETNNLKIEINQQFSLLKIQTPSRNDSGRYTCQVRNAYGTDSMIFRLNVKDEPKLVPLQQRSELVDKSTFSVLCSLASGSSVFFEWIKDGHKLSTNGNIRIDNIDHYSVLSITNLTITDSGIYECIAKNTYGSTSTSTQLVIKDEPKLAPFQKIVEFLENSTYLLTCNLFSGTKPIFFEWNKNGQKFSGTTNVRMENTNHYSLLTMTGLTSADSGNYECIAKNAYGSASTTTQFVIKVPPTWIVEPKDTHTNGKENVRMECKADGSPKPTIKWITSKGITIESEYLDVNKYRTANVDTYECVADNGVGEPLRKSIKVSFMVPVKFHEKFASLKVKRSESVRLECNATGDQPLTVQWTKNNVKLDKLGSNYEIIDTNTDDGIRSELFIQTSQTMTDDAHTSIYKCFVENEHGKDERTIRLEVVEVPGMPKNVHVKEVWSRTVSLSWSEPFNGNLPIQKYTVQYWRYQSAPHRLNEVFVPGSQTSFFLKDLSPGQSYELSVIAENEIGKGASSAPVTFTTGEEEPSAPPNDISLESMGPSTVRLVWRSPPIENWNGEITGYYVGYRKARDNNSPYVYITVPTSAASRDSNQAQKTRPKEITFHEYFLRQLNKGTEYSVVVKAYNSAGSGPQSHPMVAHTFDGDLPPAFQLNVIDNTEETISLQWYQKLPHSNYPQSAISGYTIHYRKENEAKWKEVPISNNNANQPTVDPNSSFNSYSFVLENLEHNAKYMIYLVAINRFGVGDPSNVITARTHNGMAVVSHEVIRRFHGANYYLEPLFLWPLLFALVIIIIVMIVAYVCIRKTRNESDNPFNLDAATLNKRLSAAYNVGTTPRYADFEKTANKTLLMSIDGQPPTSATAGYPTPYAASTPWERPLPNPQTMKKDGHIYDHPQ</sequence>
<organism evidence="7">
    <name type="scientific">Dermatophagoides farinae</name>
    <name type="common">American house dust mite</name>
    <dbReference type="NCBI Taxonomy" id="6954"/>
    <lineage>
        <taxon>Eukaryota</taxon>
        <taxon>Metazoa</taxon>
        <taxon>Ecdysozoa</taxon>
        <taxon>Arthropoda</taxon>
        <taxon>Chelicerata</taxon>
        <taxon>Arachnida</taxon>
        <taxon>Acari</taxon>
        <taxon>Acariformes</taxon>
        <taxon>Sarcoptiformes</taxon>
        <taxon>Astigmata</taxon>
        <taxon>Psoroptidia</taxon>
        <taxon>Analgoidea</taxon>
        <taxon>Pyroglyphidae</taxon>
        <taxon>Dermatophagoidinae</taxon>
        <taxon>Dermatophagoides</taxon>
    </lineage>
</organism>
<dbReference type="SMART" id="SM00408">
    <property type="entry name" value="IGc2"/>
    <property type="match status" value="10"/>
</dbReference>
<dbReference type="Pfam" id="PF00041">
    <property type="entry name" value="fn3"/>
    <property type="match status" value="3"/>
</dbReference>
<feature type="domain" description="Fibronectin type-III" evidence="6">
    <location>
        <begin position="1016"/>
        <end position="1110"/>
    </location>
</feature>
<dbReference type="FunFam" id="2.60.40.10:FF:000333">
    <property type="entry name" value="Down syndrome cell adhesion molecule"/>
    <property type="match status" value="1"/>
</dbReference>
<dbReference type="PANTHER" id="PTHR13817:SF102">
    <property type="entry name" value="DOWN SYNDROME CELL ADHESION MOLECULE-LIKE PROTEIN DSCAM2"/>
    <property type="match status" value="1"/>
</dbReference>
<dbReference type="InterPro" id="IPR003961">
    <property type="entry name" value="FN3_dom"/>
</dbReference>
<dbReference type="GO" id="GO:0009653">
    <property type="term" value="P:anatomical structure morphogenesis"/>
    <property type="evidence" value="ECO:0007669"/>
    <property type="project" value="UniProtKB-ARBA"/>
</dbReference>
<feature type="domain" description="Ig-like" evidence="5">
    <location>
        <begin position="735"/>
        <end position="826"/>
    </location>
</feature>
<dbReference type="EMBL" id="SDOV01000004">
    <property type="protein sequence ID" value="KAH7641825.1"/>
    <property type="molecule type" value="Genomic_DNA"/>
</dbReference>
<proteinExistence type="predicted"/>
<feature type="domain" description="Ig-like" evidence="5">
    <location>
        <begin position="547"/>
        <end position="639"/>
    </location>
</feature>
<feature type="domain" description="Ig-like" evidence="5">
    <location>
        <begin position="911"/>
        <end position="1007"/>
    </location>
</feature>
<dbReference type="InterPro" id="IPR036179">
    <property type="entry name" value="Ig-like_dom_sf"/>
</dbReference>
<dbReference type="InterPro" id="IPR013098">
    <property type="entry name" value="Ig_I-set"/>
</dbReference>
<feature type="domain" description="Ig-like" evidence="5">
    <location>
        <begin position="268"/>
        <end position="333"/>
    </location>
</feature>
<dbReference type="SMART" id="SM00060">
    <property type="entry name" value="FN3"/>
    <property type="match status" value="3"/>
</dbReference>
<evidence type="ECO:0000256" key="3">
    <source>
        <dbReference type="SAM" id="MobiDB-lite"/>
    </source>
</evidence>
<dbReference type="InterPro" id="IPR013783">
    <property type="entry name" value="Ig-like_fold"/>
</dbReference>
<dbReference type="Proteomes" id="UP000828236">
    <property type="component" value="Unassembled WGS sequence"/>
</dbReference>
<feature type="compositionally biased region" description="Basic and acidic residues" evidence="3">
    <location>
        <begin position="1469"/>
        <end position="1480"/>
    </location>
</feature>
<keyword evidence="4" id="KW-0472">Membrane</keyword>
<comment type="caution">
    <text evidence="7">The sequence shown here is derived from an EMBL/GenBank/DDBJ whole genome shotgun (WGS) entry which is preliminary data.</text>
</comment>
<keyword evidence="2" id="KW-0393">Immunoglobulin domain</keyword>
<dbReference type="FunFam" id="2.60.40.10:FF:000107">
    <property type="entry name" value="Myosin, light chain kinase a"/>
    <property type="match status" value="2"/>
</dbReference>
<dbReference type="InterPro" id="IPR050964">
    <property type="entry name" value="Striated_Muscle_Regulatory"/>
</dbReference>
<protein>
    <submittedName>
        <fullName evidence="7">Neogenin-like protein</fullName>
    </submittedName>
</protein>
<dbReference type="InterPro" id="IPR007110">
    <property type="entry name" value="Ig-like_dom"/>
</dbReference>
<feature type="domain" description="Ig-like" evidence="5">
    <location>
        <begin position="69"/>
        <end position="160"/>
    </location>
</feature>
<dbReference type="PROSITE" id="PS50835">
    <property type="entry name" value="IG_LIKE"/>
    <property type="match status" value="10"/>
</dbReference>
<dbReference type="CDD" id="cd00063">
    <property type="entry name" value="FN3"/>
    <property type="match status" value="3"/>
</dbReference>
<evidence type="ECO:0000259" key="6">
    <source>
        <dbReference type="PROSITE" id="PS50853"/>
    </source>
</evidence>
<evidence type="ECO:0000256" key="2">
    <source>
        <dbReference type="ARBA" id="ARBA00023319"/>
    </source>
</evidence>
<keyword evidence="1" id="KW-0677">Repeat</keyword>
<feature type="domain" description="Fibronectin type-III" evidence="6">
    <location>
        <begin position="1115"/>
        <end position="1229"/>
    </location>
</feature>
<dbReference type="SUPFAM" id="SSF48726">
    <property type="entry name" value="Immunoglobulin"/>
    <property type="match status" value="10"/>
</dbReference>
<feature type="domain" description="Ig-like" evidence="5">
    <location>
        <begin position="163"/>
        <end position="257"/>
    </location>
</feature>
<reference evidence="7" key="1">
    <citation type="submission" date="2020-06" db="EMBL/GenBank/DDBJ databases">
        <authorList>
            <person name="Ji K."/>
            <person name="Li J."/>
        </authorList>
    </citation>
    <scope>NUCLEOTIDE SEQUENCE</scope>
    <source>
        <strain evidence="7">JKM2019</strain>
        <tissue evidence="7">Whole body</tissue>
    </source>
</reference>
<dbReference type="Gene3D" id="2.60.40.10">
    <property type="entry name" value="Immunoglobulins"/>
    <property type="match status" value="13"/>
</dbReference>
<reference evidence="7" key="2">
    <citation type="journal article" date="2021" name="World Allergy Organ. J.">
        <title>Chromosome-level assembly of Dermatophagoides farinae genome and transcriptome reveals two novel allergens Der f 37 and Der f 39.</title>
        <authorList>
            <person name="Chen J."/>
            <person name="Cai Z."/>
            <person name="Fan D."/>
            <person name="Hu J."/>
            <person name="Hou Y."/>
            <person name="He Y."/>
            <person name="Zhang Z."/>
            <person name="Zhao Z."/>
            <person name="Gao P."/>
            <person name="Hu W."/>
            <person name="Sun J."/>
            <person name="Li J."/>
            <person name="Ji K."/>
        </authorList>
    </citation>
    <scope>NUCLEOTIDE SEQUENCE</scope>
    <source>
        <strain evidence="7">JKM2019</strain>
    </source>
</reference>
<dbReference type="InterPro" id="IPR003598">
    <property type="entry name" value="Ig_sub2"/>
</dbReference>
<feature type="domain" description="Ig-like" evidence="5">
    <location>
        <begin position="451"/>
        <end position="530"/>
    </location>
</feature>
<dbReference type="FunFam" id="2.60.40.10:FF:000028">
    <property type="entry name" value="Neuronal cell adhesion molecule"/>
    <property type="match status" value="1"/>
</dbReference>
<feature type="domain" description="Ig-like" evidence="5">
    <location>
        <begin position="357"/>
        <end position="448"/>
    </location>
</feature>
<accession>A0A9D4P2G9</accession>
<dbReference type="InterPro" id="IPR003599">
    <property type="entry name" value="Ig_sub"/>
</dbReference>
<feature type="domain" description="Ig-like" evidence="5">
    <location>
        <begin position="829"/>
        <end position="907"/>
    </location>
</feature>
<feature type="domain" description="Ig-like" evidence="5">
    <location>
        <begin position="642"/>
        <end position="730"/>
    </location>
</feature>
<dbReference type="Pfam" id="PF13927">
    <property type="entry name" value="Ig_3"/>
    <property type="match status" value="1"/>
</dbReference>
<dbReference type="SMART" id="SM00409">
    <property type="entry name" value="IG"/>
    <property type="match status" value="10"/>
</dbReference>
<evidence type="ECO:0000259" key="5">
    <source>
        <dbReference type="PROSITE" id="PS50835"/>
    </source>
</evidence>
<keyword evidence="4" id="KW-1133">Transmembrane helix</keyword>
<dbReference type="PANTHER" id="PTHR13817">
    <property type="entry name" value="TITIN"/>
    <property type="match status" value="1"/>
</dbReference>
<feature type="transmembrane region" description="Helical" evidence="4">
    <location>
        <begin position="1365"/>
        <end position="1388"/>
    </location>
</feature>
<evidence type="ECO:0000256" key="4">
    <source>
        <dbReference type="SAM" id="Phobius"/>
    </source>
</evidence>
<feature type="transmembrane region" description="Helical" evidence="4">
    <location>
        <begin position="44"/>
        <end position="63"/>
    </location>
</feature>
<feature type="domain" description="Fibronectin type-III" evidence="6">
    <location>
        <begin position="1233"/>
        <end position="1343"/>
    </location>
</feature>
<gene>
    <name evidence="7" type="ORF">HUG17_4870</name>
</gene>
<keyword evidence="4" id="KW-0812">Transmembrane</keyword>
<dbReference type="PROSITE" id="PS50853">
    <property type="entry name" value="FN3"/>
    <property type="match status" value="3"/>
</dbReference>
<dbReference type="InterPro" id="IPR036116">
    <property type="entry name" value="FN3_sf"/>
</dbReference>
<feature type="region of interest" description="Disordered" evidence="3">
    <location>
        <begin position="1446"/>
        <end position="1480"/>
    </location>
</feature>
<evidence type="ECO:0000256" key="1">
    <source>
        <dbReference type="ARBA" id="ARBA00022737"/>
    </source>
</evidence>
<dbReference type="GO" id="GO:0030154">
    <property type="term" value="P:cell differentiation"/>
    <property type="evidence" value="ECO:0007669"/>
    <property type="project" value="UniProtKB-ARBA"/>
</dbReference>
<dbReference type="CDD" id="cd00096">
    <property type="entry name" value="Ig"/>
    <property type="match status" value="5"/>
</dbReference>
<dbReference type="Pfam" id="PF07679">
    <property type="entry name" value="I-set"/>
    <property type="match status" value="8"/>
</dbReference>
<evidence type="ECO:0000313" key="7">
    <source>
        <dbReference type="EMBL" id="KAH7641825.1"/>
    </source>
</evidence>
<dbReference type="SUPFAM" id="SSF49265">
    <property type="entry name" value="Fibronectin type III"/>
    <property type="match status" value="2"/>
</dbReference>
<name>A0A9D4P2G9_DERFA</name>